<keyword evidence="3 6" id="KW-0812">Transmembrane</keyword>
<feature type="transmembrane region" description="Helical" evidence="6">
    <location>
        <begin position="12"/>
        <end position="35"/>
    </location>
</feature>
<accession>A0A9X2JQJ2</accession>
<comment type="caution">
    <text evidence="8">The sequence shown here is derived from an EMBL/GenBank/DDBJ whole genome shotgun (WGS) entry which is preliminary data.</text>
</comment>
<feature type="transmembrane region" description="Helical" evidence="6">
    <location>
        <begin position="296"/>
        <end position="319"/>
    </location>
</feature>
<protein>
    <submittedName>
        <fullName evidence="8">Cache domain-containing protein</fullName>
    </submittedName>
</protein>
<dbReference type="Pfam" id="PF02743">
    <property type="entry name" value="dCache_1"/>
    <property type="match status" value="1"/>
</dbReference>
<dbReference type="Gene3D" id="3.30.450.20">
    <property type="entry name" value="PAS domain"/>
    <property type="match status" value="1"/>
</dbReference>
<dbReference type="GO" id="GO:0005886">
    <property type="term" value="C:plasma membrane"/>
    <property type="evidence" value="ECO:0007669"/>
    <property type="project" value="UniProtKB-SubCell"/>
</dbReference>
<feature type="domain" description="Cache" evidence="7">
    <location>
        <begin position="82"/>
        <end position="235"/>
    </location>
</feature>
<keyword evidence="9" id="KW-1185">Reference proteome</keyword>
<keyword evidence="2" id="KW-1003">Cell membrane</keyword>
<evidence type="ECO:0000256" key="1">
    <source>
        <dbReference type="ARBA" id="ARBA00004651"/>
    </source>
</evidence>
<gene>
    <name evidence="8" type="ORF">NHG85_15995</name>
</gene>
<keyword evidence="4 6" id="KW-1133">Transmembrane helix</keyword>
<dbReference type="InterPro" id="IPR033479">
    <property type="entry name" value="dCache_1"/>
</dbReference>
<evidence type="ECO:0000256" key="2">
    <source>
        <dbReference type="ARBA" id="ARBA00022475"/>
    </source>
</evidence>
<name>A0A9X2JQJ2_9RHOB</name>
<dbReference type="RefSeq" id="WP_253334207.1">
    <property type="nucleotide sequence ID" value="NZ_JAMYXC010000255.1"/>
</dbReference>
<evidence type="ECO:0000256" key="6">
    <source>
        <dbReference type="SAM" id="Phobius"/>
    </source>
</evidence>
<organism evidence="8 9">
    <name type="scientific">Limimaricola litoreus</name>
    <dbReference type="NCBI Taxonomy" id="2955316"/>
    <lineage>
        <taxon>Bacteria</taxon>
        <taxon>Pseudomonadati</taxon>
        <taxon>Pseudomonadota</taxon>
        <taxon>Alphaproteobacteria</taxon>
        <taxon>Rhodobacterales</taxon>
        <taxon>Paracoccaceae</taxon>
        <taxon>Limimaricola</taxon>
    </lineage>
</organism>
<evidence type="ECO:0000259" key="7">
    <source>
        <dbReference type="Pfam" id="PF02743"/>
    </source>
</evidence>
<sequence length="362" mass="39697">MLLQRKYRLPSLTVATFSFVIFTALAGLAFMTVAADRRLDSVESAVQARSVYLRGEALRMNLSKALDREWNSINAVAGTLRMEQIDAARPRLTAISRISSSIAWTGIADASGRLVASSRPEVEGQDVSASMWFRRGLGGSYAGAAERANRLARLVPGDTEGRVQFVDLSAAIRDSDGRVEGVLIYRLNMGWIHSYLVESGKVLDLDLFLVDGRGRVLFDHAEAMPEGLSDRAQQVVSSGQQGTFRVPHDAQNDAFLALLPKIVTGDMASLDWRLVARVPTQISALNIGSFVFSRDILFVILGLSGALMLGTALFCRYFLSPLRILSREAQAIAEGHDIYPNEQHSSREAARLSEAIVRLQRT</sequence>
<evidence type="ECO:0000313" key="8">
    <source>
        <dbReference type="EMBL" id="MCP1170009.1"/>
    </source>
</evidence>
<reference evidence="8" key="1">
    <citation type="submission" date="2022-06" db="EMBL/GenBank/DDBJ databases">
        <title>Limimaricola sediminis sp. nov., isolated from an intertidal sediment.</title>
        <authorList>
            <person name="Shao X."/>
        </authorList>
    </citation>
    <scope>NUCLEOTIDE SEQUENCE</scope>
    <source>
        <strain evidence="8">ASW11-118</strain>
    </source>
</reference>
<keyword evidence="5 6" id="KW-0472">Membrane</keyword>
<comment type="subcellular location">
    <subcellularLocation>
        <location evidence="1">Cell membrane</location>
        <topology evidence="1">Multi-pass membrane protein</topology>
    </subcellularLocation>
</comment>
<proteinExistence type="predicted"/>
<dbReference type="AlphaFoldDB" id="A0A9X2JQJ2"/>
<evidence type="ECO:0000256" key="4">
    <source>
        <dbReference type="ARBA" id="ARBA00022989"/>
    </source>
</evidence>
<evidence type="ECO:0000256" key="3">
    <source>
        <dbReference type="ARBA" id="ARBA00022692"/>
    </source>
</evidence>
<dbReference type="EMBL" id="JAMYXC010000255">
    <property type="protein sequence ID" value="MCP1170009.1"/>
    <property type="molecule type" value="Genomic_DNA"/>
</dbReference>
<evidence type="ECO:0000313" key="9">
    <source>
        <dbReference type="Proteomes" id="UP001139477"/>
    </source>
</evidence>
<dbReference type="Proteomes" id="UP001139477">
    <property type="component" value="Unassembled WGS sequence"/>
</dbReference>
<evidence type="ECO:0000256" key="5">
    <source>
        <dbReference type="ARBA" id="ARBA00023136"/>
    </source>
</evidence>